<evidence type="ECO:0000313" key="6">
    <source>
        <dbReference type="Proteomes" id="UP000248484"/>
    </source>
</evidence>
<evidence type="ECO:0000313" key="7">
    <source>
        <dbReference type="RefSeq" id="XP_007131045.2"/>
    </source>
</evidence>
<proteinExistence type="inferred from homology"/>
<dbReference type="FunFam" id="3.40.50.300:FF:000366">
    <property type="entry name" value="GTPase, IMAP family member 2"/>
    <property type="match status" value="1"/>
</dbReference>
<keyword evidence="4" id="KW-0175">Coiled coil</keyword>
<dbReference type="FunCoup" id="A0A2Y9FXU7">
    <property type="interactions" value="148"/>
</dbReference>
<feature type="domain" description="AIG1-type G" evidence="5">
    <location>
        <begin position="6"/>
        <end position="209"/>
    </location>
</feature>
<dbReference type="OrthoDB" id="8954335at2759"/>
<dbReference type="PROSITE" id="PS51720">
    <property type="entry name" value="G_AIG1"/>
    <property type="match status" value="1"/>
</dbReference>
<evidence type="ECO:0000256" key="2">
    <source>
        <dbReference type="ARBA" id="ARBA00022741"/>
    </source>
</evidence>
<dbReference type="Gene3D" id="3.40.50.300">
    <property type="entry name" value="P-loop containing nucleotide triphosphate hydrolases"/>
    <property type="match status" value="1"/>
</dbReference>
<protein>
    <submittedName>
        <fullName evidence="7">GTPase IMAP family member 7</fullName>
    </submittedName>
</protein>
<accession>A0A2Y9FXU7</accession>
<evidence type="ECO:0000259" key="5">
    <source>
        <dbReference type="PROSITE" id="PS51720"/>
    </source>
</evidence>
<dbReference type="InterPro" id="IPR006703">
    <property type="entry name" value="G_AIG1"/>
</dbReference>
<comment type="similarity">
    <text evidence="1">Belongs to the TRAFAC class TrmE-Era-EngA-EngB-Septin-like GTPase superfamily. AIG1/Toc34/Toc159-like paraseptin GTPase family. IAN subfamily.</text>
</comment>
<dbReference type="KEGG" id="pcad:102975504"/>
<dbReference type="CTD" id="168537"/>
<gene>
    <name evidence="7" type="primary">GIMAP7</name>
</gene>
<sequence length="292" mass="33154">MADAQDNTLRIVLVGKTGSGKSATGNTILGEDAFKSMVAPQAVTKTCQKASRKWEGRNLLVVDTPGLFDTEESLSTTCREISRCVLASCPGPHAIVLVMQLGRYGEEEQKTVALIKAVFGEAAVKHMIILFTRKEELEGQSLSVFLQRAGVNLRSILKECGDRCCTFANRSTEQAEKEAQVRELVELIEEMVQNNQGAHFSDTVYKDIEEKLRKQEEVLKKIYADQLEKEIKLVGKEYAHCPQKEKEEQIKFLMKKHDERMKNIREEAKENLFQVVFKVITNVLSKIWPKFW</sequence>
<dbReference type="CDD" id="cd01852">
    <property type="entry name" value="AIG1"/>
    <property type="match status" value="1"/>
</dbReference>
<dbReference type="RefSeq" id="XP_007131045.2">
    <property type="nucleotide sequence ID" value="XM_007130983.3"/>
</dbReference>
<reference evidence="7" key="1">
    <citation type="submission" date="2025-08" db="UniProtKB">
        <authorList>
            <consortium name="RefSeq"/>
        </authorList>
    </citation>
    <scope>IDENTIFICATION</scope>
    <source>
        <tissue evidence="7">Muscle</tissue>
    </source>
</reference>
<evidence type="ECO:0000256" key="4">
    <source>
        <dbReference type="SAM" id="Coils"/>
    </source>
</evidence>
<evidence type="ECO:0000256" key="3">
    <source>
        <dbReference type="ARBA" id="ARBA00023134"/>
    </source>
</evidence>
<dbReference type="GO" id="GO:0005525">
    <property type="term" value="F:GTP binding"/>
    <property type="evidence" value="ECO:0007669"/>
    <property type="project" value="UniProtKB-KW"/>
</dbReference>
<feature type="coiled-coil region" evidence="4">
    <location>
        <begin position="174"/>
        <end position="225"/>
    </location>
</feature>
<dbReference type="PANTHER" id="PTHR10903:SF170">
    <property type="entry name" value="GTPASE IMAP FAMILY MEMBER 7"/>
    <property type="match status" value="1"/>
</dbReference>
<dbReference type="AlphaFoldDB" id="A0A2Y9FXU7"/>
<keyword evidence="6" id="KW-1185">Reference proteome</keyword>
<dbReference type="Proteomes" id="UP000248484">
    <property type="component" value="Chromosome 5"/>
</dbReference>
<dbReference type="PANTHER" id="PTHR10903">
    <property type="entry name" value="GTPASE, IMAP FAMILY MEMBER-RELATED"/>
    <property type="match status" value="1"/>
</dbReference>
<dbReference type="GeneID" id="102975504"/>
<name>A0A2Y9FXU7_PHYMC</name>
<dbReference type="Pfam" id="PF04548">
    <property type="entry name" value="AIG1"/>
    <property type="match status" value="1"/>
</dbReference>
<keyword evidence="3" id="KW-0342">GTP-binding</keyword>
<organism evidence="6 7">
    <name type="scientific">Physeter macrocephalus</name>
    <name type="common">Sperm whale</name>
    <name type="synonym">Physeter catodon</name>
    <dbReference type="NCBI Taxonomy" id="9755"/>
    <lineage>
        <taxon>Eukaryota</taxon>
        <taxon>Metazoa</taxon>
        <taxon>Chordata</taxon>
        <taxon>Craniata</taxon>
        <taxon>Vertebrata</taxon>
        <taxon>Euteleostomi</taxon>
        <taxon>Mammalia</taxon>
        <taxon>Eutheria</taxon>
        <taxon>Laurasiatheria</taxon>
        <taxon>Artiodactyla</taxon>
        <taxon>Whippomorpha</taxon>
        <taxon>Cetacea</taxon>
        <taxon>Odontoceti</taxon>
        <taxon>Physeteridae</taxon>
        <taxon>Physeter</taxon>
    </lineage>
</organism>
<dbReference type="InterPro" id="IPR027417">
    <property type="entry name" value="P-loop_NTPase"/>
</dbReference>
<dbReference type="InParanoid" id="A0A2Y9FXU7"/>
<dbReference type="InterPro" id="IPR045058">
    <property type="entry name" value="GIMA/IAN/Toc"/>
</dbReference>
<dbReference type="SUPFAM" id="SSF52540">
    <property type="entry name" value="P-loop containing nucleoside triphosphate hydrolases"/>
    <property type="match status" value="1"/>
</dbReference>
<keyword evidence="2" id="KW-0547">Nucleotide-binding</keyword>
<evidence type="ECO:0000256" key="1">
    <source>
        <dbReference type="ARBA" id="ARBA00008535"/>
    </source>
</evidence>